<feature type="transmembrane region" description="Helical" evidence="6">
    <location>
        <begin position="306"/>
        <end position="327"/>
    </location>
</feature>
<evidence type="ECO:0000256" key="2">
    <source>
        <dbReference type="ARBA" id="ARBA00022475"/>
    </source>
</evidence>
<dbReference type="eggNOG" id="COG2244">
    <property type="taxonomic scope" value="Bacteria"/>
</dbReference>
<feature type="transmembrane region" description="Helical" evidence="6">
    <location>
        <begin position="430"/>
        <end position="448"/>
    </location>
</feature>
<feature type="transmembrane region" description="Helical" evidence="6">
    <location>
        <begin position="153"/>
        <end position="175"/>
    </location>
</feature>
<dbReference type="KEGG" id="amr:AM1_2711"/>
<evidence type="ECO:0000256" key="4">
    <source>
        <dbReference type="ARBA" id="ARBA00022989"/>
    </source>
</evidence>
<evidence type="ECO:0000256" key="1">
    <source>
        <dbReference type="ARBA" id="ARBA00004651"/>
    </source>
</evidence>
<feature type="transmembrane region" description="Helical" evidence="6">
    <location>
        <begin position="28"/>
        <end position="48"/>
    </location>
</feature>
<dbReference type="InterPro" id="IPR050833">
    <property type="entry name" value="Poly_Biosynth_Transport"/>
</dbReference>
<reference evidence="7 8" key="1">
    <citation type="journal article" date="2008" name="Proc. Natl. Acad. Sci. U.S.A.">
        <title>Niche adaptation and genome expansion in the chlorophyll d-producing cyanobacterium Acaryochloris marina.</title>
        <authorList>
            <person name="Swingley W.D."/>
            <person name="Chen M."/>
            <person name="Cheung P.C."/>
            <person name="Conrad A.L."/>
            <person name="Dejesa L.C."/>
            <person name="Hao J."/>
            <person name="Honchak B.M."/>
            <person name="Karbach L.E."/>
            <person name="Kurdoglu A."/>
            <person name="Lahiri S."/>
            <person name="Mastrian S.D."/>
            <person name="Miyashita H."/>
            <person name="Page L."/>
            <person name="Ramakrishna P."/>
            <person name="Satoh S."/>
            <person name="Sattley W.M."/>
            <person name="Shimada Y."/>
            <person name="Taylor H.L."/>
            <person name="Tomo T."/>
            <person name="Tsuchiya T."/>
            <person name="Wang Z.T."/>
            <person name="Raymond J."/>
            <person name="Mimuro M."/>
            <person name="Blankenship R.E."/>
            <person name="Touchman J.W."/>
        </authorList>
    </citation>
    <scope>NUCLEOTIDE SEQUENCE [LARGE SCALE GENOMIC DNA]</scope>
    <source>
        <strain evidence="8">MBIC 11017</strain>
    </source>
</reference>
<organism evidence="7 8">
    <name type="scientific">Acaryochloris marina (strain MBIC 11017)</name>
    <dbReference type="NCBI Taxonomy" id="329726"/>
    <lineage>
        <taxon>Bacteria</taxon>
        <taxon>Bacillati</taxon>
        <taxon>Cyanobacteriota</taxon>
        <taxon>Cyanophyceae</taxon>
        <taxon>Acaryochloridales</taxon>
        <taxon>Acaryochloridaceae</taxon>
        <taxon>Acaryochloris</taxon>
    </lineage>
</organism>
<feature type="transmembrane region" description="Helical" evidence="6">
    <location>
        <begin position="333"/>
        <end position="357"/>
    </location>
</feature>
<keyword evidence="2" id="KW-1003">Cell membrane</keyword>
<dbReference type="HOGENOM" id="CLU_022017_5_1_3"/>
<feature type="transmembrane region" description="Helical" evidence="6">
    <location>
        <begin position="369"/>
        <end position="391"/>
    </location>
</feature>
<feature type="transmembrane region" description="Helical" evidence="6">
    <location>
        <begin position="264"/>
        <end position="286"/>
    </location>
</feature>
<proteinExistence type="predicted"/>
<dbReference type="PANTHER" id="PTHR30250:SF11">
    <property type="entry name" value="O-ANTIGEN TRANSPORTER-RELATED"/>
    <property type="match status" value="1"/>
</dbReference>
<keyword evidence="3 6" id="KW-0812">Transmembrane</keyword>
<dbReference type="AlphaFoldDB" id="B0C827"/>
<evidence type="ECO:0000256" key="3">
    <source>
        <dbReference type="ARBA" id="ARBA00022692"/>
    </source>
</evidence>
<feature type="transmembrane region" description="Helical" evidence="6">
    <location>
        <begin position="181"/>
        <end position="200"/>
    </location>
</feature>
<evidence type="ECO:0000313" key="8">
    <source>
        <dbReference type="Proteomes" id="UP000000268"/>
    </source>
</evidence>
<evidence type="ECO:0000256" key="5">
    <source>
        <dbReference type="ARBA" id="ARBA00023136"/>
    </source>
</evidence>
<comment type="subcellular location">
    <subcellularLocation>
        <location evidence="1">Cell membrane</location>
        <topology evidence="1">Multi-pass membrane protein</topology>
    </subcellularLocation>
</comment>
<dbReference type="OrthoDB" id="5240734at2"/>
<keyword evidence="5 6" id="KW-0472">Membrane</keyword>
<dbReference type="PANTHER" id="PTHR30250">
    <property type="entry name" value="PST FAMILY PREDICTED COLANIC ACID TRANSPORTER"/>
    <property type="match status" value="1"/>
</dbReference>
<dbReference type="InterPro" id="IPR002797">
    <property type="entry name" value="Polysacc_synth"/>
</dbReference>
<feature type="transmembrane region" description="Helical" evidence="6">
    <location>
        <begin position="397"/>
        <end position="418"/>
    </location>
</feature>
<evidence type="ECO:0000313" key="7">
    <source>
        <dbReference type="EMBL" id="ABW27711.1"/>
    </source>
</evidence>
<feature type="transmembrane region" description="Helical" evidence="6">
    <location>
        <begin position="117"/>
        <end position="141"/>
    </location>
</feature>
<keyword evidence="4 6" id="KW-1133">Transmembrane helix</keyword>
<dbReference type="Proteomes" id="UP000000268">
    <property type="component" value="Chromosome"/>
</dbReference>
<sequence length="498" mass="55017">MSKFVKGAGISFIGQLGSTGLKYLTQVTLAWIFGAEVFGLYTLGLVFYQFCDLFARLGLEFGAVRYVAISTTAESRPKLKGVLLTVLGLPFMFGCVLGGMLFYSSSLIATDIFQKPALAVVLQVFSLAIPVGASMTTGSFATTGFQTTLYRVLVFDLIVPFTNLLFATCLGLIGFRLFGASLAWLIALIVGLILIFYFIYNLFPDITSSKVKPAFNLKEIISFSLPLSFGTFVWLLLIWTDILMLGYYNSASAVGIYRAASQTAFLMILFDRSLITIFAPTIANLFNQEKLSEANQLYKTSTRWNFILTFPLFIILTISSQHILKIYGSDFQAAWIILIILATGQLTRSGGGGVCMHMLAMSGHQYLKLYGDIALAITNITLNFLLIPLWGPLGASIATASSMAGINLVRVIQVKYVLGVYPYSLRDFKIIICGVVTAISGYLIQYFLHDISYLLIIAISALIMIFIYTSMLFLTALNEDDKRLINQYKVKINKFIKA</sequence>
<gene>
    <name evidence="7" type="ordered locus">AM1_2711</name>
</gene>
<dbReference type="STRING" id="329726.AM1_2711"/>
<evidence type="ECO:0000256" key="6">
    <source>
        <dbReference type="SAM" id="Phobius"/>
    </source>
</evidence>
<dbReference type="GO" id="GO:0005886">
    <property type="term" value="C:plasma membrane"/>
    <property type="evidence" value="ECO:0007669"/>
    <property type="project" value="UniProtKB-SubCell"/>
</dbReference>
<dbReference type="Pfam" id="PF01943">
    <property type="entry name" value="Polysacc_synt"/>
    <property type="match status" value="1"/>
</dbReference>
<dbReference type="CDD" id="cd13128">
    <property type="entry name" value="MATE_Wzx_like"/>
    <property type="match status" value="1"/>
</dbReference>
<feature type="transmembrane region" description="Helical" evidence="6">
    <location>
        <begin position="454"/>
        <end position="477"/>
    </location>
</feature>
<keyword evidence="8" id="KW-1185">Reference proteome</keyword>
<accession>B0C827</accession>
<dbReference type="EMBL" id="CP000828">
    <property type="protein sequence ID" value="ABW27711.1"/>
    <property type="molecule type" value="Genomic_DNA"/>
</dbReference>
<feature type="transmembrane region" description="Helical" evidence="6">
    <location>
        <begin position="220"/>
        <end position="244"/>
    </location>
</feature>
<feature type="transmembrane region" description="Helical" evidence="6">
    <location>
        <begin position="82"/>
        <end position="105"/>
    </location>
</feature>
<dbReference type="RefSeq" id="WP_012163160.1">
    <property type="nucleotide sequence ID" value="NC_009925.1"/>
</dbReference>
<protein>
    <submittedName>
        <fullName evidence="7">Polysaccharide biosynthesis protein, putative</fullName>
    </submittedName>
</protein>
<name>B0C827_ACAM1</name>